<proteinExistence type="predicted"/>
<name>S3C1P4_OPHP1</name>
<sequence>MSANSESASPSPSADNAITDAADTAAVVAARSRRRVCNLSPSQVEKKRAIDRTNQQHWRQKKRMYIAELEAEVARLQASLDESQAKLRVYEVEGNGETDAADTTTDEELLQDGRLQLPSPARSAAALDANAIMSAVSALSALSSLPPNDMSTTIRDADSYVLDGTVTLPLSSGISSNMSSDVSNDISNEIGWPLTLDDSSVPRHDLLAQQQQTQSGITSELSIYDTTQSFQLFASSLDSVTADTSDGLFSTSSQYNDIGLPSAMEHQYYGQQRLQQQYEQQMLYNNNNHHQHAHRYNTVFGAGGAPSPLMTGLSYMPYYLQGRTSAPGANVPDWMALPLNLPVSTEIDKLVLITAQMLAERYSVHELNQPDFPSIEGHMPHLRTLNLQKTTAASTSAAASAAAPMTPDGLRRGPVSADGNLAEFIGTASKGRSSKSSLDETRKADIDAAARSRPFIGAVASHVVWISPLKNLAGRLSFLYKIAIFLRWCLCPTRETYAALPEFMRPTPLQRRIPHPVWVDFIVWPDARDNMIRSGDYSSFELFRFVIGNSITMNWPYPDDASTCISRSRSSSGDSQRLTFNPLFEAHLRNIDNYSITQQAANVFPMLSKYVRVSTDV</sequence>
<protein>
    <submittedName>
        <fullName evidence="2">BZIP transcription factor</fullName>
    </submittedName>
</protein>
<gene>
    <name evidence="2" type="ORF">F503_03079</name>
</gene>
<keyword evidence="3" id="KW-1185">Reference proteome</keyword>
<organism evidence="2 3">
    <name type="scientific">Ophiostoma piceae (strain UAMH 11346)</name>
    <name type="common">Sap stain fungus</name>
    <dbReference type="NCBI Taxonomy" id="1262450"/>
    <lineage>
        <taxon>Eukaryota</taxon>
        <taxon>Fungi</taxon>
        <taxon>Dikarya</taxon>
        <taxon>Ascomycota</taxon>
        <taxon>Pezizomycotina</taxon>
        <taxon>Sordariomycetes</taxon>
        <taxon>Sordariomycetidae</taxon>
        <taxon>Ophiostomatales</taxon>
        <taxon>Ophiostomataceae</taxon>
        <taxon>Ophiostoma</taxon>
    </lineage>
</organism>
<dbReference type="InterPro" id="IPR021833">
    <property type="entry name" value="DUF3425"/>
</dbReference>
<keyword evidence="1" id="KW-0175">Coiled coil</keyword>
<dbReference type="PANTHER" id="PTHR37012:SF2">
    <property type="entry name" value="BZIP DOMAIN-CONTAINING PROTEIN-RELATED"/>
    <property type="match status" value="1"/>
</dbReference>
<accession>S3C1P4</accession>
<feature type="coiled-coil region" evidence="1">
    <location>
        <begin position="59"/>
        <end position="93"/>
    </location>
</feature>
<evidence type="ECO:0000313" key="3">
    <source>
        <dbReference type="Proteomes" id="UP000016923"/>
    </source>
</evidence>
<reference evidence="2 3" key="1">
    <citation type="journal article" date="2013" name="BMC Genomics">
        <title>The genome and transcriptome of the pine saprophyte Ophiostoma piceae, and a comparison with the bark beetle-associated pine pathogen Grosmannia clavigera.</title>
        <authorList>
            <person name="Haridas S."/>
            <person name="Wang Y."/>
            <person name="Lim L."/>
            <person name="Massoumi Alamouti S."/>
            <person name="Jackman S."/>
            <person name="Docking R."/>
            <person name="Robertson G."/>
            <person name="Birol I."/>
            <person name="Bohlmann J."/>
            <person name="Breuil C."/>
        </authorList>
    </citation>
    <scope>NUCLEOTIDE SEQUENCE [LARGE SCALE GENOMIC DNA]</scope>
    <source>
        <strain evidence="2 3">UAMH 11346</strain>
    </source>
</reference>
<dbReference type="PANTHER" id="PTHR37012">
    <property type="entry name" value="B-ZIP TRANSCRIPTION FACTOR (EUROFUNG)-RELATED"/>
    <property type="match status" value="1"/>
</dbReference>
<dbReference type="OrthoDB" id="4161589at2759"/>
<dbReference type="CDD" id="cd14688">
    <property type="entry name" value="bZIP_YAP"/>
    <property type="match status" value="1"/>
</dbReference>
<dbReference type="eggNOG" id="ENOG502RZFH">
    <property type="taxonomic scope" value="Eukaryota"/>
</dbReference>
<dbReference type="EMBL" id="KE148152">
    <property type="protein sequence ID" value="EPE06652.1"/>
    <property type="molecule type" value="Genomic_DNA"/>
</dbReference>
<dbReference type="HOGENOM" id="CLU_442853_0_0_1"/>
<dbReference type="Pfam" id="PF11905">
    <property type="entry name" value="DUF3425"/>
    <property type="match status" value="1"/>
</dbReference>
<dbReference type="VEuPathDB" id="FungiDB:F503_03079"/>
<evidence type="ECO:0000313" key="2">
    <source>
        <dbReference type="EMBL" id="EPE06652.1"/>
    </source>
</evidence>
<dbReference type="AlphaFoldDB" id="S3C1P4"/>
<dbReference type="Proteomes" id="UP000016923">
    <property type="component" value="Unassembled WGS sequence"/>
</dbReference>
<evidence type="ECO:0000256" key="1">
    <source>
        <dbReference type="SAM" id="Coils"/>
    </source>
</evidence>